<dbReference type="AlphaFoldDB" id="A0AAP0N9M5"/>
<feature type="region of interest" description="Disordered" evidence="1">
    <location>
        <begin position="101"/>
        <end position="161"/>
    </location>
</feature>
<gene>
    <name evidence="2" type="ORF">L1049_000917</name>
</gene>
<dbReference type="PANTHER" id="PTHR33974:SF25">
    <property type="entry name" value="SMALL PHOSPHATASE-LIKE PROTEIN 2, PUTATIVE-RELATED"/>
    <property type="match status" value="1"/>
</dbReference>
<dbReference type="GO" id="GO:0010089">
    <property type="term" value="P:xylem development"/>
    <property type="evidence" value="ECO:0007669"/>
    <property type="project" value="InterPro"/>
</dbReference>
<evidence type="ECO:0000313" key="2">
    <source>
        <dbReference type="EMBL" id="KAK9269148.1"/>
    </source>
</evidence>
<dbReference type="Proteomes" id="UP001415857">
    <property type="component" value="Unassembled WGS sequence"/>
</dbReference>
<evidence type="ECO:0000313" key="3">
    <source>
        <dbReference type="Proteomes" id="UP001415857"/>
    </source>
</evidence>
<name>A0AAP0N9M5_LIQFO</name>
<reference evidence="2 3" key="1">
    <citation type="journal article" date="2024" name="Plant J.">
        <title>Genome sequences and population genomics reveal climatic adaptation and genomic divergence between two closely related sweetgum species.</title>
        <authorList>
            <person name="Xu W.Q."/>
            <person name="Ren C.Q."/>
            <person name="Zhang X.Y."/>
            <person name="Comes H.P."/>
            <person name="Liu X.H."/>
            <person name="Li Y.G."/>
            <person name="Kettle C.J."/>
            <person name="Jalonen R."/>
            <person name="Gaisberger H."/>
            <person name="Ma Y.Z."/>
            <person name="Qiu Y.X."/>
        </authorList>
    </citation>
    <scope>NUCLEOTIDE SEQUENCE [LARGE SCALE GENOMIC DNA]</scope>
    <source>
        <strain evidence="2">Hangzhou</strain>
    </source>
</reference>
<sequence length="180" mass="19559">MEDSMNSMSNNQALSSKARPADSPEESGWTMYFEDFLSNNNGNHGSFSSGHEISSLVSDAASSSVAKKVTQNEKAYGFTWGKRCKNLSFKKRKTKGVLVDDALEDTASSPVNSPKICNLDQLDMNPKERDNKDTSQKGGTSGDTDQRSELGSIGRDSDSTKLKKKGLCLVPLSMLTNYLG</sequence>
<comment type="caution">
    <text evidence="2">The sequence shown here is derived from an EMBL/GenBank/DDBJ whole genome shotgun (WGS) entry which is preliminary data.</text>
</comment>
<feature type="compositionally biased region" description="Polar residues" evidence="1">
    <location>
        <begin position="1"/>
        <end position="15"/>
    </location>
</feature>
<accession>A0AAP0N9M5</accession>
<proteinExistence type="predicted"/>
<dbReference type="EMBL" id="JBBPBK010000015">
    <property type="protein sequence ID" value="KAK9269148.1"/>
    <property type="molecule type" value="Genomic_DNA"/>
</dbReference>
<organism evidence="2 3">
    <name type="scientific">Liquidambar formosana</name>
    <name type="common">Formosan gum</name>
    <dbReference type="NCBI Taxonomy" id="63359"/>
    <lineage>
        <taxon>Eukaryota</taxon>
        <taxon>Viridiplantae</taxon>
        <taxon>Streptophyta</taxon>
        <taxon>Embryophyta</taxon>
        <taxon>Tracheophyta</taxon>
        <taxon>Spermatophyta</taxon>
        <taxon>Magnoliopsida</taxon>
        <taxon>eudicotyledons</taxon>
        <taxon>Gunneridae</taxon>
        <taxon>Pentapetalae</taxon>
        <taxon>Saxifragales</taxon>
        <taxon>Altingiaceae</taxon>
        <taxon>Liquidambar</taxon>
    </lineage>
</organism>
<feature type="region of interest" description="Disordered" evidence="1">
    <location>
        <begin position="1"/>
        <end position="26"/>
    </location>
</feature>
<evidence type="ECO:0000256" key="1">
    <source>
        <dbReference type="SAM" id="MobiDB-lite"/>
    </source>
</evidence>
<protein>
    <submittedName>
        <fullName evidence="2">Uncharacterized protein</fullName>
    </submittedName>
</protein>
<feature type="compositionally biased region" description="Basic and acidic residues" evidence="1">
    <location>
        <begin position="125"/>
        <end position="135"/>
    </location>
</feature>
<dbReference type="InterPro" id="IPR039280">
    <property type="entry name" value="VUP"/>
</dbReference>
<keyword evidence="3" id="KW-1185">Reference proteome</keyword>
<dbReference type="PANTHER" id="PTHR33974">
    <property type="entry name" value="VASCULAR-RELATED UNKNOWN PROTEIN 1-RELATED"/>
    <property type="match status" value="1"/>
</dbReference>